<evidence type="ECO:0000313" key="1">
    <source>
        <dbReference type="EMBL" id="CAF4371653.1"/>
    </source>
</evidence>
<dbReference type="AlphaFoldDB" id="A0A820MBL7"/>
<dbReference type="EMBL" id="CAJOBF010018800">
    <property type="protein sequence ID" value="CAF4371653.1"/>
    <property type="molecule type" value="Genomic_DNA"/>
</dbReference>
<protein>
    <submittedName>
        <fullName evidence="1">Uncharacterized protein</fullName>
    </submittedName>
</protein>
<comment type="caution">
    <text evidence="1">The sequence shown here is derived from an EMBL/GenBank/DDBJ whole genome shotgun (WGS) entry which is preliminary data.</text>
</comment>
<gene>
    <name evidence="1" type="ORF">UXM345_LOCUS37000</name>
</gene>
<sequence>YPLILALPKDMLDENLKKVARCHKLQR</sequence>
<evidence type="ECO:0000313" key="2">
    <source>
        <dbReference type="Proteomes" id="UP000663842"/>
    </source>
</evidence>
<organism evidence="1 2">
    <name type="scientific">Rotaria magnacalcarata</name>
    <dbReference type="NCBI Taxonomy" id="392030"/>
    <lineage>
        <taxon>Eukaryota</taxon>
        <taxon>Metazoa</taxon>
        <taxon>Spiralia</taxon>
        <taxon>Gnathifera</taxon>
        <taxon>Rotifera</taxon>
        <taxon>Eurotatoria</taxon>
        <taxon>Bdelloidea</taxon>
        <taxon>Philodinida</taxon>
        <taxon>Philodinidae</taxon>
        <taxon>Rotaria</taxon>
    </lineage>
</organism>
<proteinExistence type="predicted"/>
<reference evidence="1" key="1">
    <citation type="submission" date="2021-02" db="EMBL/GenBank/DDBJ databases">
        <authorList>
            <person name="Nowell W R."/>
        </authorList>
    </citation>
    <scope>NUCLEOTIDE SEQUENCE</scope>
</reference>
<dbReference type="Proteomes" id="UP000663842">
    <property type="component" value="Unassembled WGS sequence"/>
</dbReference>
<name>A0A820MBL7_9BILA</name>
<accession>A0A820MBL7</accession>
<feature type="non-terminal residue" evidence="1">
    <location>
        <position position="1"/>
    </location>
</feature>